<protein>
    <submittedName>
        <fullName evidence="3">Uncharacterized protein</fullName>
    </submittedName>
</protein>
<keyword evidence="1" id="KW-0472">Membrane</keyword>
<keyword evidence="1" id="KW-1133">Transmembrane helix</keyword>
<dbReference type="EMBL" id="LIAE01010597">
    <property type="protein sequence ID" value="PAV58196.1"/>
    <property type="molecule type" value="Genomic_DNA"/>
</dbReference>
<proteinExistence type="predicted"/>
<comment type="caution">
    <text evidence="3">The sequence shown here is derived from an EMBL/GenBank/DDBJ whole genome shotgun (WGS) entry which is preliminary data.</text>
</comment>
<keyword evidence="1" id="KW-0812">Transmembrane</keyword>
<keyword evidence="4" id="KW-1185">Reference proteome</keyword>
<organism evidence="3 4">
    <name type="scientific">Diploscapter pachys</name>
    <dbReference type="NCBI Taxonomy" id="2018661"/>
    <lineage>
        <taxon>Eukaryota</taxon>
        <taxon>Metazoa</taxon>
        <taxon>Ecdysozoa</taxon>
        <taxon>Nematoda</taxon>
        <taxon>Chromadorea</taxon>
        <taxon>Rhabditida</taxon>
        <taxon>Rhabditina</taxon>
        <taxon>Rhabditomorpha</taxon>
        <taxon>Rhabditoidea</taxon>
        <taxon>Rhabditidae</taxon>
        <taxon>Diploscapter</taxon>
    </lineage>
</organism>
<feature type="transmembrane region" description="Helical" evidence="1">
    <location>
        <begin position="289"/>
        <end position="312"/>
    </location>
</feature>
<dbReference type="AlphaFoldDB" id="A0A2A2J8V7"/>
<feature type="signal peptide" evidence="2">
    <location>
        <begin position="1"/>
        <end position="25"/>
    </location>
</feature>
<name>A0A2A2J8V7_9BILA</name>
<dbReference type="Proteomes" id="UP000218231">
    <property type="component" value="Unassembled WGS sequence"/>
</dbReference>
<evidence type="ECO:0000313" key="4">
    <source>
        <dbReference type="Proteomes" id="UP000218231"/>
    </source>
</evidence>
<feature type="chain" id="PRO_5012494321" evidence="2">
    <location>
        <begin position="26"/>
        <end position="393"/>
    </location>
</feature>
<reference evidence="3 4" key="1">
    <citation type="journal article" date="2017" name="Curr. Biol.">
        <title>Genome architecture and evolution of a unichromosomal asexual nematode.</title>
        <authorList>
            <person name="Fradin H."/>
            <person name="Zegar C."/>
            <person name="Gutwein M."/>
            <person name="Lucas J."/>
            <person name="Kovtun M."/>
            <person name="Corcoran D."/>
            <person name="Baugh L.R."/>
            <person name="Kiontke K."/>
            <person name="Gunsalus K."/>
            <person name="Fitch D.H."/>
            <person name="Piano F."/>
        </authorList>
    </citation>
    <scope>NUCLEOTIDE SEQUENCE [LARGE SCALE GENOMIC DNA]</scope>
    <source>
        <strain evidence="3">PF1309</strain>
    </source>
</reference>
<evidence type="ECO:0000256" key="1">
    <source>
        <dbReference type="SAM" id="Phobius"/>
    </source>
</evidence>
<gene>
    <name evidence="3" type="ORF">WR25_00100</name>
</gene>
<accession>A0A2A2J8V7</accession>
<evidence type="ECO:0000313" key="3">
    <source>
        <dbReference type="EMBL" id="PAV58196.1"/>
    </source>
</evidence>
<evidence type="ECO:0000256" key="2">
    <source>
        <dbReference type="SAM" id="SignalP"/>
    </source>
</evidence>
<sequence length="393" mass="44208">MTSIVRALCTVLCFFLSLCAAVSQAANPFASEREAELNASEALLNEYDQKCADIGYYQGGMTFEDSLFERPNLHIITGTQTPAIIRMICFLRSFYLIVEVDQFEPDLSRCLQLEMRQLRPFSTVAVLSQAEDVGIIEPEQYHYGLCESLQVYGPLPEYLFIRFPGAGDMNDDGTKGMPAMVTVYGRGGILSVDLNIQPTNKSKLNIMTTFTAPGKEPNYRNLPSGPYKDWVNLFNQIIVPLSRWTRGYRVDLRDSFYHPNMTKDNKLSTEMMRWAMFNRQYVKKGAIPLAYIQAIFLLHLFVFATALSLFLVAQTRGDISEVDQRIEFTVLEKEYGQSESTMTSAEVTKGPGIEVVSTAAPDNKGQYHTTKTNLHTEKTSDDATTENLKTAAM</sequence>
<keyword evidence="2" id="KW-0732">Signal</keyword>